<dbReference type="GO" id="GO:0016020">
    <property type="term" value="C:membrane"/>
    <property type="evidence" value="ECO:0007669"/>
    <property type="project" value="UniProtKB-SubCell"/>
</dbReference>
<evidence type="ECO:0000256" key="6">
    <source>
        <dbReference type="ARBA" id="ARBA00023136"/>
    </source>
</evidence>
<dbReference type="InterPro" id="IPR005828">
    <property type="entry name" value="MFS_sugar_transport-like"/>
</dbReference>
<name>A0A4S8ZXR7_AURPU</name>
<evidence type="ECO:0000256" key="1">
    <source>
        <dbReference type="ARBA" id="ARBA00004141"/>
    </source>
</evidence>
<evidence type="ECO:0000256" key="8">
    <source>
        <dbReference type="SAM" id="Phobius"/>
    </source>
</evidence>
<proteinExistence type="inferred from homology"/>
<feature type="transmembrane region" description="Helical" evidence="8">
    <location>
        <begin position="136"/>
        <end position="153"/>
    </location>
</feature>
<dbReference type="Pfam" id="PF00083">
    <property type="entry name" value="Sugar_tr"/>
    <property type="match status" value="1"/>
</dbReference>
<keyword evidence="10" id="KW-0762">Sugar transport</keyword>
<feature type="transmembrane region" description="Helical" evidence="8">
    <location>
        <begin position="461"/>
        <end position="485"/>
    </location>
</feature>
<feature type="transmembrane region" description="Helical" evidence="8">
    <location>
        <begin position="50"/>
        <end position="68"/>
    </location>
</feature>
<dbReference type="EMBL" id="QZAO01000289">
    <property type="protein sequence ID" value="THW71315.1"/>
    <property type="molecule type" value="Genomic_DNA"/>
</dbReference>
<accession>A0A4S8ZXR7</accession>
<evidence type="ECO:0000256" key="4">
    <source>
        <dbReference type="ARBA" id="ARBA00022692"/>
    </source>
</evidence>
<evidence type="ECO:0000256" key="7">
    <source>
        <dbReference type="RuleBase" id="RU003346"/>
    </source>
</evidence>
<evidence type="ECO:0000256" key="3">
    <source>
        <dbReference type="ARBA" id="ARBA00022448"/>
    </source>
</evidence>
<evidence type="ECO:0000259" key="9">
    <source>
        <dbReference type="PROSITE" id="PS50850"/>
    </source>
</evidence>
<reference evidence="10 11" key="1">
    <citation type="submission" date="2018-10" db="EMBL/GenBank/DDBJ databases">
        <title>Fifty Aureobasidium pullulans genomes reveal a recombining polyextremotolerant generalist.</title>
        <authorList>
            <person name="Gostincar C."/>
            <person name="Turk M."/>
            <person name="Zajc J."/>
            <person name="Gunde-Cimerman N."/>
        </authorList>
    </citation>
    <scope>NUCLEOTIDE SEQUENCE [LARGE SCALE GENOMIC DNA]</scope>
    <source>
        <strain evidence="10 11">EXF-10659</strain>
    </source>
</reference>
<evidence type="ECO:0000256" key="2">
    <source>
        <dbReference type="ARBA" id="ARBA00010992"/>
    </source>
</evidence>
<comment type="similarity">
    <text evidence="2 7">Belongs to the major facilitator superfamily. Sugar transporter (TC 2.A.1.1) family.</text>
</comment>
<comment type="subcellular location">
    <subcellularLocation>
        <location evidence="1">Membrane</location>
        <topology evidence="1">Multi-pass membrane protein</topology>
    </subcellularLocation>
</comment>
<feature type="transmembrane region" description="Helical" evidence="8">
    <location>
        <begin position="357"/>
        <end position="377"/>
    </location>
</feature>
<dbReference type="AlphaFoldDB" id="A0A4S8ZXR7"/>
<dbReference type="FunFam" id="1.20.1250.20:FF:000090">
    <property type="entry name" value="MFS sugar transporter, putative"/>
    <property type="match status" value="1"/>
</dbReference>
<feature type="transmembrane region" description="Helical" evidence="8">
    <location>
        <begin position="103"/>
        <end position="124"/>
    </location>
</feature>
<dbReference type="PROSITE" id="PS50850">
    <property type="entry name" value="MFS"/>
    <property type="match status" value="1"/>
</dbReference>
<dbReference type="InterPro" id="IPR020846">
    <property type="entry name" value="MFS_dom"/>
</dbReference>
<dbReference type="InterPro" id="IPR050360">
    <property type="entry name" value="MFS_Sugar_Transporters"/>
</dbReference>
<feature type="transmembrane region" description="Helical" evidence="8">
    <location>
        <begin position="426"/>
        <end position="449"/>
    </location>
</feature>
<keyword evidence="3 7" id="KW-0813">Transport</keyword>
<dbReference type="PRINTS" id="PR00171">
    <property type="entry name" value="SUGRTRNSPORT"/>
</dbReference>
<evidence type="ECO:0000313" key="11">
    <source>
        <dbReference type="Proteomes" id="UP000308802"/>
    </source>
</evidence>
<feature type="transmembrane region" description="Helical" evidence="8">
    <location>
        <begin position="231"/>
        <end position="248"/>
    </location>
</feature>
<feature type="domain" description="Major facilitator superfamily (MFS) profile" evidence="9">
    <location>
        <begin position="55"/>
        <end position="514"/>
    </location>
</feature>
<comment type="caution">
    <text evidence="10">The sequence shown here is derived from an EMBL/GenBank/DDBJ whole genome shotgun (WGS) entry which is preliminary data.</text>
</comment>
<keyword evidence="5 8" id="KW-1133">Transmembrane helix</keyword>
<dbReference type="PANTHER" id="PTHR48022">
    <property type="entry name" value="PLASTIDIC GLUCOSE TRANSPORTER 4"/>
    <property type="match status" value="1"/>
</dbReference>
<dbReference type="SUPFAM" id="SSF103473">
    <property type="entry name" value="MFS general substrate transporter"/>
    <property type="match status" value="1"/>
</dbReference>
<dbReference type="InterPro" id="IPR036259">
    <property type="entry name" value="MFS_trans_sf"/>
</dbReference>
<evidence type="ECO:0000256" key="5">
    <source>
        <dbReference type="ARBA" id="ARBA00022989"/>
    </source>
</evidence>
<dbReference type="PANTHER" id="PTHR48022:SF78">
    <property type="entry name" value="MONOSACCHARIDE TRANSPORTER, PUTATIVE (AFU_ORTHOLOGUE AFUA_2G02110)-RELATED"/>
    <property type="match status" value="1"/>
</dbReference>
<feature type="transmembrane region" description="Helical" evidence="8">
    <location>
        <begin position="384"/>
        <end position="406"/>
    </location>
</feature>
<dbReference type="GO" id="GO:0005351">
    <property type="term" value="F:carbohydrate:proton symporter activity"/>
    <property type="evidence" value="ECO:0007669"/>
    <property type="project" value="TreeGrafter"/>
</dbReference>
<gene>
    <name evidence="10" type="ORF">D6D19_07345</name>
</gene>
<feature type="transmembrane region" description="Helical" evidence="8">
    <location>
        <begin position="491"/>
        <end position="510"/>
    </location>
</feature>
<feature type="transmembrane region" description="Helical" evidence="8">
    <location>
        <begin position="331"/>
        <end position="351"/>
    </location>
</feature>
<dbReference type="InterPro" id="IPR003663">
    <property type="entry name" value="Sugar/inositol_transpt"/>
</dbReference>
<dbReference type="Gene3D" id="1.20.1250.20">
    <property type="entry name" value="MFS general substrate transporter like domains"/>
    <property type="match status" value="1"/>
</dbReference>
<organism evidence="10 11">
    <name type="scientific">Aureobasidium pullulans</name>
    <name type="common">Black yeast</name>
    <name type="synonym">Pullularia pullulans</name>
    <dbReference type="NCBI Taxonomy" id="5580"/>
    <lineage>
        <taxon>Eukaryota</taxon>
        <taxon>Fungi</taxon>
        <taxon>Dikarya</taxon>
        <taxon>Ascomycota</taxon>
        <taxon>Pezizomycotina</taxon>
        <taxon>Dothideomycetes</taxon>
        <taxon>Dothideomycetidae</taxon>
        <taxon>Dothideales</taxon>
        <taxon>Saccotheciaceae</taxon>
        <taxon>Aureobasidium</taxon>
    </lineage>
</organism>
<feature type="non-terminal residue" evidence="10">
    <location>
        <position position="1"/>
    </location>
</feature>
<feature type="transmembrane region" description="Helical" evidence="8">
    <location>
        <begin position="165"/>
        <end position="181"/>
    </location>
</feature>
<feature type="transmembrane region" description="Helical" evidence="8">
    <location>
        <begin position="193"/>
        <end position="211"/>
    </location>
</feature>
<keyword evidence="4 8" id="KW-0812">Transmembrane</keyword>
<keyword evidence="6 8" id="KW-0472">Membrane</keyword>
<dbReference type="NCBIfam" id="TIGR00879">
    <property type="entry name" value="SP"/>
    <property type="match status" value="1"/>
</dbReference>
<evidence type="ECO:0000313" key="10">
    <source>
        <dbReference type="EMBL" id="THW71315.1"/>
    </source>
</evidence>
<dbReference type="Proteomes" id="UP000308802">
    <property type="component" value="Unassembled WGS sequence"/>
</dbReference>
<protein>
    <submittedName>
        <fullName evidence="10">Sugar transporter STL1</fullName>
    </submittedName>
</protein>
<sequence>PRFGDINLEAIRAFPKSFINLPPCSFSSTLTFTMDKIHKSNLVHRYEKRSLLIAINCVAGLSILFFGYDQGMMGGVNTAYDYYTRMGFGHQGPDGEPVVTNSLLQGGIVSVYYLGTLVGCLVGGSLGDRYGRIKSIFLGALIAIVGACLQTSAMNHSWMICARLVNGWGTGILNAIVPVWATEIAEHKSRGQFVAIEFTLNIFGVVIAYWLEYGCSFYGDGTSSFIWRFPIAFQIPMLIILAIVVLISPESPRWLAKMGREDEGRYILARLRGDTYEAEVEFQDIVASCELERANFRKQTYFHMLFGAGSGKLHTGRRVQLVIWLQIMQEWIGIAGVTIYAPTIFGIAGMGPEKRQWISGLNNIFYMFSTLICVFTLDKIGRRWTCYWGSVGQGIAMALAGGFSYLGQEATRNGDASKATSYGNAAVAMIYIFTFVFGATWLTVPWLYPAEIFPLEVRAKGNAWGVVGWSIGNGWLTLLCPVMFAQLGEKTLYIFAACNAITIPMVWALFPETNGRTLEEIDLLFASDSIWNWEAEKNFARLKEESGYGQDHAVQRKGSLVREMSAHVEEKA</sequence>